<sequence length="41" mass="4902">MDSFEESVDRRMIQCRELKATRDSKFLKGHLSYHSKFIVLV</sequence>
<gene>
    <name evidence="2" type="ORF">LEP1GSC194_0220</name>
    <name evidence="4" type="ORF">LEP1GSC194_0989</name>
    <name evidence="1" type="ORF">LEP1GSC194_1011</name>
    <name evidence="3" type="ORF">LEP1GSC194_3230</name>
</gene>
<comment type="caution">
    <text evidence="1">The sequence shown here is derived from an EMBL/GenBank/DDBJ whole genome shotgun (WGS) entry which is preliminary data.</text>
</comment>
<name>M6CKW7_9LEPT</name>
<proteinExistence type="predicted"/>
<evidence type="ECO:0000313" key="5">
    <source>
        <dbReference type="Proteomes" id="UP000011988"/>
    </source>
</evidence>
<protein>
    <submittedName>
        <fullName evidence="1">Uncharacterized protein</fullName>
    </submittedName>
</protein>
<dbReference type="AlphaFoldDB" id="M6CKW7"/>
<dbReference type="EMBL" id="ANIK01000036">
    <property type="protein sequence ID" value="EMJ95266.1"/>
    <property type="molecule type" value="Genomic_DNA"/>
</dbReference>
<dbReference type="EMBL" id="ANIK01000111">
    <property type="protein sequence ID" value="EMJ91256.1"/>
    <property type="molecule type" value="Genomic_DNA"/>
</dbReference>
<dbReference type="Proteomes" id="UP000011988">
    <property type="component" value="Unassembled WGS sequence"/>
</dbReference>
<accession>M6CKW7</accession>
<organism evidence="1 5">
    <name type="scientific">Leptospira alstonii serovar Sichuan str. 79601</name>
    <dbReference type="NCBI Taxonomy" id="1218565"/>
    <lineage>
        <taxon>Bacteria</taxon>
        <taxon>Pseudomonadati</taxon>
        <taxon>Spirochaetota</taxon>
        <taxon>Spirochaetia</taxon>
        <taxon>Leptospirales</taxon>
        <taxon>Leptospiraceae</taxon>
        <taxon>Leptospira</taxon>
    </lineage>
</organism>
<dbReference type="EMBL" id="ANIK01000105">
    <property type="protein sequence ID" value="EMJ91462.1"/>
    <property type="molecule type" value="Genomic_DNA"/>
</dbReference>
<reference evidence="1 5" key="1">
    <citation type="submission" date="2013-01" db="EMBL/GenBank/DDBJ databases">
        <authorList>
            <person name="Harkins D.M."/>
            <person name="Durkin A.S."/>
            <person name="Brinkac L.M."/>
            <person name="Haft D.H."/>
            <person name="Selengut J.D."/>
            <person name="Sanka R."/>
            <person name="DePew J."/>
            <person name="Purushe J."/>
            <person name="Galloway R.L."/>
            <person name="Vinetz J.M."/>
            <person name="Sutton G.G."/>
            <person name="Nierman W.C."/>
            <person name="Fouts D.E."/>
        </authorList>
    </citation>
    <scope>NUCLEOTIDE SEQUENCE [LARGE SCALE GENOMIC DNA]</scope>
    <source>
        <strain evidence="1 5">79601</strain>
    </source>
</reference>
<evidence type="ECO:0000313" key="4">
    <source>
        <dbReference type="EMBL" id="EMJ95266.1"/>
    </source>
</evidence>
<dbReference type="EMBL" id="ANIK01000040">
    <property type="protein sequence ID" value="EMJ95111.1"/>
    <property type="molecule type" value="Genomic_DNA"/>
</dbReference>
<evidence type="ECO:0000313" key="2">
    <source>
        <dbReference type="EMBL" id="EMJ91462.1"/>
    </source>
</evidence>
<evidence type="ECO:0000313" key="1">
    <source>
        <dbReference type="EMBL" id="EMJ91256.1"/>
    </source>
</evidence>
<evidence type="ECO:0000313" key="3">
    <source>
        <dbReference type="EMBL" id="EMJ95111.1"/>
    </source>
</evidence>